<name>A0A377FS96_9BACL</name>
<protein>
    <submittedName>
        <fullName evidence="2">Uncharacterized protein</fullName>
    </submittedName>
</protein>
<dbReference type="STRING" id="1397694.GCA_000702585_01305"/>
<evidence type="ECO:0000256" key="1">
    <source>
        <dbReference type="SAM" id="Phobius"/>
    </source>
</evidence>
<feature type="transmembrane region" description="Helical" evidence="1">
    <location>
        <begin position="32"/>
        <end position="51"/>
    </location>
</feature>
<proteinExistence type="predicted"/>
<gene>
    <name evidence="2" type="ORF">NCTC13163_00791</name>
</gene>
<evidence type="ECO:0000313" key="2">
    <source>
        <dbReference type="EMBL" id="STO07444.1"/>
    </source>
</evidence>
<dbReference type="EMBL" id="UGGP01000001">
    <property type="protein sequence ID" value="STO07444.1"/>
    <property type="molecule type" value="Genomic_DNA"/>
</dbReference>
<keyword evidence="1" id="KW-0812">Transmembrane</keyword>
<evidence type="ECO:0000313" key="3">
    <source>
        <dbReference type="Proteomes" id="UP000254060"/>
    </source>
</evidence>
<keyword evidence="1" id="KW-1133">Transmembrane helix</keyword>
<keyword evidence="1" id="KW-0472">Membrane</keyword>
<sequence>MSGKRLARLMGEVDDRFVEESMQGSVKKRQRVKWVGGMIAVAAVSFFVFSWDGFKERIPLSDNSSNMSVAYVDEGDIDVGVSSANLMEMSEEELFSKWEPALVRGVVTQIDHIELDFNGQEEYRSLVTIDVTDVYRGDIEPGSAIQVLTVAGVGSEVLQSDADVVSELRLGMEGIFMPIPYDASHIWSQNGATLQLTDVSDYGFPDGERYMFLNTEQGLVFNRDAYPSLSGAETIEDVEMFMMKQAR</sequence>
<dbReference type="OrthoDB" id="2356457at2"/>
<accession>A0A377FS96</accession>
<dbReference type="Proteomes" id="UP000254060">
    <property type="component" value="Unassembled WGS sequence"/>
</dbReference>
<dbReference type="RefSeq" id="WP_024370539.1">
    <property type="nucleotide sequence ID" value="NZ_UGGP01000001.1"/>
</dbReference>
<reference evidence="2 3" key="1">
    <citation type="submission" date="2018-06" db="EMBL/GenBank/DDBJ databases">
        <authorList>
            <consortium name="Pathogen Informatics"/>
            <person name="Doyle S."/>
        </authorList>
    </citation>
    <scope>NUCLEOTIDE SEQUENCE [LARGE SCALE GENOMIC DNA]</scope>
    <source>
        <strain evidence="2 3">NCTC13163</strain>
    </source>
</reference>
<dbReference type="AlphaFoldDB" id="A0A377FS96"/>
<organism evidence="2 3">
    <name type="scientific">Exiguobacterium aurantiacum</name>
    <dbReference type="NCBI Taxonomy" id="33987"/>
    <lineage>
        <taxon>Bacteria</taxon>
        <taxon>Bacillati</taxon>
        <taxon>Bacillota</taxon>
        <taxon>Bacilli</taxon>
        <taxon>Bacillales</taxon>
        <taxon>Bacillales Family XII. Incertae Sedis</taxon>
        <taxon>Exiguobacterium</taxon>
    </lineage>
</organism>